<dbReference type="GO" id="GO:0003677">
    <property type="term" value="F:DNA binding"/>
    <property type="evidence" value="ECO:0007669"/>
    <property type="project" value="UniProtKB-KW"/>
</dbReference>
<name>A0A543J5I7_9PSEU</name>
<evidence type="ECO:0000256" key="3">
    <source>
        <dbReference type="ARBA" id="ARBA00023163"/>
    </source>
</evidence>
<dbReference type="PANTHER" id="PTHR34580:SF1">
    <property type="entry name" value="PROTEIN PAFC"/>
    <property type="match status" value="1"/>
</dbReference>
<dbReference type="InterPro" id="IPR028349">
    <property type="entry name" value="PafC-like"/>
</dbReference>
<dbReference type="EMBL" id="VFPP01000001">
    <property type="protein sequence ID" value="TQM78093.1"/>
    <property type="molecule type" value="Genomic_DNA"/>
</dbReference>
<evidence type="ECO:0000256" key="2">
    <source>
        <dbReference type="ARBA" id="ARBA00023125"/>
    </source>
</evidence>
<dbReference type="PROSITE" id="PS00894">
    <property type="entry name" value="HTH_DEOR_1"/>
    <property type="match status" value="1"/>
</dbReference>
<dbReference type="InterPro" id="IPR051534">
    <property type="entry name" value="CBASS_pafABC_assoc_protein"/>
</dbReference>
<keyword evidence="1" id="KW-0805">Transcription regulation</keyword>
<gene>
    <name evidence="5" type="ORF">FHX81_0342</name>
</gene>
<comment type="caution">
    <text evidence="5">The sequence shown here is derived from an EMBL/GenBank/DDBJ whole genome shotgun (WGS) entry which is preliminary data.</text>
</comment>
<sequence length="316" mass="33566">MRADRLVAVLLVMQARGRVTAAELAGELEVSVATARRDLEALSSAGVPVYPQRGRGGGWRLVGRARTDLSGLTSAEARALFLLVGPAASVSGSPEVRAALRKLVRALPETFREGARAAADAVVVDVAAWGGVGRVRPGLVGVLQEAVVGRRRVVLVYEGRGRVRSERVVEPWGLVDKGEVWYLVAGTGAGERTFRVDRVVSVRVTDEVFVRPEGFDLAVAWEGVVSEVERRRSSVSAVVSVESRFARVLGDQFGRHCEVVGEGGGRSRLRLSAATPLMIAQVLAGWGGLVEVVESVEVRAELARLGAELVALYGGG</sequence>
<proteinExistence type="predicted"/>
<keyword evidence="2 5" id="KW-0238">DNA-binding</keyword>
<evidence type="ECO:0000259" key="4">
    <source>
        <dbReference type="PROSITE" id="PS51000"/>
    </source>
</evidence>
<dbReference type="InterPro" id="IPR013196">
    <property type="entry name" value="HTH_11"/>
</dbReference>
<dbReference type="Pfam" id="PF08279">
    <property type="entry name" value="HTH_11"/>
    <property type="match status" value="1"/>
</dbReference>
<dbReference type="InterPro" id="IPR001034">
    <property type="entry name" value="DeoR_HTH"/>
</dbReference>
<evidence type="ECO:0000256" key="1">
    <source>
        <dbReference type="ARBA" id="ARBA00023015"/>
    </source>
</evidence>
<dbReference type="Pfam" id="PF25583">
    <property type="entry name" value="WCX"/>
    <property type="match status" value="1"/>
</dbReference>
<dbReference type="PROSITE" id="PS52050">
    <property type="entry name" value="WYL"/>
    <property type="match status" value="1"/>
</dbReference>
<dbReference type="InterPro" id="IPR018356">
    <property type="entry name" value="Tscrpt_reg_HTH_DeoR_CS"/>
</dbReference>
<dbReference type="Gene3D" id="1.10.10.10">
    <property type="entry name" value="Winged helix-like DNA-binding domain superfamily/Winged helix DNA-binding domain"/>
    <property type="match status" value="1"/>
</dbReference>
<dbReference type="PANTHER" id="PTHR34580">
    <property type="match status" value="1"/>
</dbReference>
<feature type="domain" description="HTH deoR-type" evidence="4">
    <location>
        <begin position="2"/>
        <end position="60"/>
    </location>
</feature>
<evidence type="ECO:0000313" key="6">
    <source>
        <dbReference type="Proteomes" id="UP000316628"/>
    </source>
</evidence>
<dbReference type="AlphaFoldDB" id="A0A543J5I7"/>
<dbReference type="InterPro" id="IPR036388">
    <property type="entry name" value="WH-like_DNA-bd_sf"/>
</dbReference>
<dbReference type="InterPro" id="IPR036390">
    <property type="entry name" value="WH_DNA-bd_sf"/>
</dbReference>
<dbReference type="Proteomes" id="UP000316628">
    <property type="component" value="Unassembled WGS sequence"/>
</dbReference>
<dbReference type="InterPro" id="IPR057727">
    <property type="entry name" value="WCX_dom"/>
</dbReference>
<dbReference type="PROSITE" id="PS51000">
    <property type="entry name" value="HTH_DEOR_2"/>
    <property type="match status" value="1"/>
</dbReference>
<dbReference type="InterPro" id="IPR026881">
    <property type="entry name" value="WYL_dom"/>
</dbReference>
<dbReference type="RefSeq" id="WP_141974886.1">
    <property type="nucleotide sequence ID" value="NZ_VFPP01000001.1"/>
</dbReference>
<accession>A0A543J5I7</accession>
<reference evidence="5 6" key="1">
    <citation type="submission" date="2019-06" db="EMBL/GenBank/DDBJ databases">
        <title>Sequencing the genomes of 1000 actinobacteria strains.</title>
        <authorList>
            <person name="Klenk H.-P."/>
        </authorList>
    </citation>
    <scope>NUCLEOTIDE SEQUENCE [LARGE SCALE GENOMIC DNA]</scope>
    <source>
        <strain evidence="5 6">DSM 45456</strain>
    </source>
</reference>
<dbReference type="GO" id="GO:0003700">
    <property type="term" value="F:DNA-binding transcription factor activity"/>
    <property type="evidence" value="ECO:0007669"/>
    <property type="project" value="InterPro"/>
</dbReference>
<keyword evidence="6" id="KW-1185">Reference proteome</keyword>
<dbReference type="PIRSF" id="PIRSF016838">
    <property type="entry name" value="PafC"/>
    <property type="match status" value="1"/>
</dbReference>
<keyword evidence="3" id="KW-0804">Transcription</keyword>
<protein>
    <submittedName>
        <fullName evidence="5">Putative DNA-binding transcriptional regulator YafY</fullName>
    </submittedName>
</protein>
<organism evidence="5 6">
    <name type="scientific">Saccharothrix saharensis</name>
    <dbReference type="NCBI Taxonomy" id="571190"/>
    <lineage>
        <taxon>Bacteria</taxon>
        <taxon>Bacillati</taxon>
        <taxon>Actinomycetota</taxon>
        <taxon>Actinomycetes</taxon>
        <taxon>Pseudonocardiales</taxon>
        <taxon>Pseudonocardiaceae</taxon>
        <taxon>Saccharothrix</taxon>
    </lineage>
</organism>
<dbReference type="OrthoDB" id="3171994at2"/>
<evidence type="ECO:0000313" key="5">
    <source>
        <dbReference type="EMBL" id="TQM78093.1"/>
    </source>
</evidence>
<dbReference type="SUPFAM" id="SSF46785">
    <property type="entry name" value="Winged helix' DNA-binding domain"/>
    <property type="match status" value="1"/>
</dbReference>
<dbReference type="Pfam" id="PF13280">
    <property type="entry name" value="WYL"/>
    <property type="match status" value="1"/>
</dbReference>